<keyword evidence="1" id="KW-0472">Membrane</keyword>
<evidence type="ECO:0000256" key="1">
    <source>
        <dbReference type="SAM" id="Phobius"/>
    </source>
</evidence>
<evidence type="ECO:0000313" key="2">
    <source>
        <dbReference type="EMBL" id="NOJ75988.1"/>
    </source>
</evidence>
<feature type="transmembrane region" description="Helical" evidence="1">
    <location>
        <begin position="60"/>
        <end position="82"/>
    </location>
</feature>
<sequence>MGYFTKLIPALEETWFQIPFNNFEIKGYKFLQHFSTFLGAIFIAFWIYKMPKQILPKTKFDYIFWLKVVLFTTTIFAIRLVFFPIEIGLGNIIVVIGMSVFLSLVIFGKGETNK</sequence>
<reference evidence="2 3" key="1">
    <citation type="submission" date="2020-05" db="EMBL/GenBank/DDBJ databases">
        <title>Tigecycline resistant gene in Empedobacter stercoris.</title>
        <authorList>
            <person name="Chen Y."/>
            <person name="Cheng Y."/>
            <person name="Zhou K."/>
        </authorList>
    </citation>
    <scope>NUCLEOTIDE SEQUENCE [LARGE SCALE GENOMIC DNA]</scope>
    <source>
        <strain evidence="2 3">ES202</strain>
    </source>
</reference>
<dbReference type="Pfam" id="PF13803">
    <property type="entry name" value="DUF4184"/>
    <property type="match status" value="1"/>
</dbReference>
<comment type="caution">
    <text evidence="2">The sequence shown here is derived from an EMBL/GenBank/DDBJ whole genome shotgun (WGS) entry which is preliminary data.</text>
</comment>
<evidence type="ECO:0000313" key="3">
    <source>
        <dbReference type="Proteomes" id="UP000580344"/>
    </source>
</evidence>
<dbReference type="EMBL" id="JABFOQ010000020">
    <property type="protein sequence ID" value="NOJ75988.1"/>
    <property type="molecule type" value="Genomic_DNA"/>
</dbReference>
<feature type="transmembrane region" description="Helical" evidence="1">
    <location>
        <begin position="30"/>
        <end position="48"/>
    </location>
</feature>
<feature type="transmembrane region" description="Helical" evidence="1">
    <location>
        <begin position="88"/>
        <end position="108"/>
    </location>
</feature>
<gene>
    <name evidence="2" type="ORF">HMH06_09135</name>
</gene>
<keyword evidence="1" id="KW-0812">Transmembrane</keyword>
<name>A0ABX1WNC0_9FLAO</name>
<accession>A0ABX1WNC0</accession>
<dbReference type="InterPro" id="IPR025238">
    <property type="entry name" value="DUF4184"/>
</dbReference>
<dbReference type="Proteomes" id="UP000580344">
    <property type="component" value="Unassembled WGS sequence"/>
</dbReference>
<keyword evidence="1" id="KW-1133">Transmembrane helix</keyword>
<proteinExistence type="predicted"/>
<organism evidence="2 3">
    <name type="scientific">Empedobacter stercoris</name>
    <dbReference type="NCBI Taxonomy" id="1628248"/>
    <lineage>
        <taxon>Bacteria</taxon>
        <taxon>Pseudomonadati</taxon>
        <taxon>Bacteroidota</taxon>
        <taxon>Flavobacteriia</taxon>
        <taxon>Flavobacteriales</taxon>
        <taxon>Weeksellaceae</taxon>
        <taxon>Empedobacter</taxon>
    </lineage>
</organism>
<protein>
    <submittedName>
        <fullName evidence="2">DUF4184 family protein</fullName>
    </submittedName>
</protein>
<keyword evidence="3" id="KW-1185">Reference proteome</keyword>